<dbReference type="InterPro" id="IPR027417">
    <property type="entry name" value="P-loop_NTPase"/>
</dbReference>
<comment type="similarity">
    <text evidence="3">Belongs to the AAA ATPase family.</text>
</comment>
<evidence type="ECO:0000259" key="7">
    <source>
        <dbReference type="SMART" id="SM01073"/>
    </source>
</evidence>
<evidence type="ECO:0000259" key="5">
    <source>
        <dbReference type="SMART" id="SM00382"/>
    </source>
</evidence>
<comment type="caution">
    <text evidence="8">The sequence shown here is derived from an EMBL/GenBank/DDBJ whole genome shotgun (WGS) entry which is preliminary data.</text>
</comment>
<feature type="domain" description="AAA+ ATPase" evidence="5">
    <location>
        <begin position="515"/>
        <end position="653"/>
    </location>
</feature>
<dbReference type="InterPro" id="IPR005938">
    <property type="entry name" value="AAA_ATPase_CDC48"/>
</dbReference>
<evidence type="ECO:0000313" key="8">
    <source>
        <dbReference type="EMBL" id="MCL6679260.1"/>
    </source>
</evidence>
<feature type="domain" description="CDC48 N-terminal subdomain" evidence="7">
    <location>
        <begin position="14"/>
        <end position="98"/>
    </location>
</feature>
<dbReference type="SUPFAM" id="SSF52540">
    <property type="entry name" value="P-loop containing nucleoside triphosphate hydrolases"/>
    <property type="match status" value="2"/>
</dbReference>
<dbReference type="SUPFAM" id="SSF50692">
    <property type="entry name" value="ADC-like"/>
    <property type="match status" value="1"/>
</dbReference>
<dbReference type="PANTHER" id="PTHR23077:SF171">
    <property type="entry name" value="NUCLEAR VALOSIN-CONTAINING PROTEIN-LIKE"/>
    <property type="match status" value="1"/>
</dbReference>
<dbReference type="InterPro" id="IPR003593">
    <property type="entry name" value="AAA+_ATPase"/>
</dbReference>
<feature type="domain" description="CDC48" evidence="6">
    <location>
        <begin position="114"/>
        <end position="197"/>
    </location>
</feature>
<dbReference type="Pfam" id="PF17862">
    <property type="entry name" value="AAA_lid_3"/>
    <property type="match status" value="2"/>
</dbReference>
<dbReference type="Proteomes" id="UP001165343">
    <property type="component" value="Unassembled WGS sequence"/>
</dbReference>
<dbReference type="InterPro" id="IPR050168">
    <property type="entry name" value="AAA_ATPase_domain"/>
</dbReference>
<dbReference type="Pfam" id="PF02933">
    <property type="entry name" value="CDC48_2"/>
    <property type="match status" value="1"/>
</dbReference>
<dbReference type="PROSITE" id="PS00674">
    <property type="entry name" value="AAA"/>
    <property type="match status" value="2"/>
</dbReference>
<dbReference type="Gene3D" id="1.10.8.60">
    <property type="match status" value="2"/>
</dbReference>
<reference evidence="8" key="1">
    <citation type="submission" date="2022-05" db="EMBL/GenBank/DDBJ databases">
        <authorList>
            <person name="Jo J.-H."/>
            <person name="Im W.-T."/>
        </authorList>
    </citation>
    <scope>NUCLEOTIDE SEQUENCE</scope>
    <source>
        <strain evidence="8">RG327</strain>
    </source>
</reference>
<dbReference type="SMART" id="SM01073">
    <property type="entry name" value="CDC48_N"/>
    <property type="match status" value="1"/>
</dbReference>
<dbReference type="SMART" id="SM00382">
    <property type="entry name" value="AAA"/>
    <property type="match status" value="2"/>
</dbReference>
<evidence type="ECO:0000256" key="4">
    <source>
        <dbReference type="SAM" id="MobiDB-lite"/>
    </source>
</evidence>
<dbReference type="Gene3D" id="3.10.330.10">
    <property type="match status" value="1"/>
</dbReference>
<keyword evidence="1 3" id="KW-0547">Nucleotide-binding</keyword>
<dbReference type="SMART" id="SM01072">
    <property type="entry name" value="CDC48_2"/>
    <property type="match status" value="1"/>
</dbReference>
<dbReference type="InterPro" id="IPR003960">
    <property type="entry name" value="ATPase_AAA_CS"/>
</dbReference>
<dbReference type="InterPro" id="IPR003338">
    <property type="entry name" value="CDC4_N-term_subdom"/>
</dbReference>
<accession>A0ABT0RG45</accession>
<dbReference type="RefSeq" id="WP_249868167.1">
    <property type="nucleotide sequence ID" value="NZ_JAMGBC010000001.1"/>
</dbReference>
<sequence>MADTEVAERPKVRRVQVASLPPGDSGRGIARLPAKLMEDLGLNEGDTIEITGKRATAARAIRPFGEDEGLEIVRLDGLSRANAGVGSGDFVEIRKAKSKPATKVVFAPAQDNVRLQGSAGALKRTFAGRPLCEGDTVATAGHQRVNADIPDAVRQMLNAPAFALQEVRLVVVSATPKGIVHIDAKTDVELLPEFLGGEAGDRRADVTYDDLGGMHGTIDALREMVELPLRHPELFQRLGVDPPKGVLLHGPPGTGKTRLARAVANESSAQFFSIAGPEIMGSAYGESERKLRELFEQAAASAPSIIFIDEIDSIAPKRGQVTGEAEKRLVAQLLSLMDGIEPRQNLVVIAATNRPEALDEALRRPGRFDREIVVGVPDEQGRCEVLEIHTRGMPLAPDVDIKDLARRTYGFVGADLAALTREAAMEAVRRIMPRINPDEDTIPPEVLDALSVQRADFENALKRVQPSAMREVMVEAPQIRWSDIGGLDAAMEKLREGIELPLKHPEAFRRIGIRPARGFLLYGAPGTGKTLLAKAAARESHANFIATKSSDLLSKWYGESEQQIARLFARARQVAPTIIFIDEIDSLVPARGAGLGEPQVTERVVNTILAEMDGLEELNNVVVMGATNRPSLIDPALLRPGRFDELIYVAPPDTAGRRRILAIHTADMPLADDVDLESLAQRSERFTGADLEDLVRRAGLMALRRGLDSGKVTMADFEGALEETRASVTPEMLEEYDRIQDTLKSDAVRPTGIGFVLPGMLRPRAGKESPPAPAASEIQPRPRNE</sequence>
<dbReference type="InterPro" id="IPR009010">
    <property type="entry name" value="Asp_de-COase-like_dom_sf"/>
</dbReference>
<dbReference type="InterPro" id="IPR003959">
    <property type="entry name" value="ATPase_AAA_core"/>
</dbReference>
<dbReference type="Pfam" id="PF00004">
    <property type="entry name" value="AAA"/>
    <property type="match status" value="2"/>
</dbReference>
<dbReference type="InterPro" id="IPR029067">
    <property type="entry name" value="CDC48_domain_2-like_sf"/>
</dbReference>
<feature type="domain" description="AAA+ ATPase" evidence="5">
    <location>
        <begin position="242"/>
        <end position="378"/>
    </location>
</feature>
<dbReference type="EMBL" id="JAMGBC010000001">
    <property type="protein sequence ID" value="MCL6679260.1"/>
    <property type="molecule type" value="Genomic_DNA"/>
</dbReference>
<evidence type="ECO:0000313" key="9">
    <source>
        <dbReference type="Proteomes" id="UP001165343"/>
    </source>
</evidence>
<dbReference type="Pfam" id="PF02359">
    <property type="entry name" value="CDC48_N"/>
    <property type="match status" value="1"/>
</dbReference>
<name>A0ABT0RG45_9SPHN</name>
<dbReference type="InterPro" id="IPR004201">
    <property type="entry name" value="Cdc48_dom2"/>
</dbReference>
<dbReference type="PANTHER" id="PTHR23077">
    <property type="entry name" value="AAA-FAMILY ATPASE"/>
    <property type="match status" value="1"/>
</dbReference>
<proteinExistence type="inferred from homology"/>
<keyword evidence="2 3" id="KW-0067">ATP-binding</keyword>
<organism evidence="8 9">
    <name type="scientific">Sphingomonas anseongensis</name>
    <dbReference type="NCBI Taxonomy" id="2908207"/>
    <lineage>
        <taxon>Bacteria</taxon>
        <taxon>Pseudomonadati</taxon>
        <taxon>Pseudomonadota</taxon>
        <taxon>Alphaproteobacteria</taxon>
        <taxon>Sphingomonadales</taxon>
        <taxon>Sphingomonadaceae</taxon>
        <taxon>Sphingomonas</taxon>
    </lineage>
</organism>
<dbReference type="CDD" id="cd19503">
    <property type="entry name" value="RecA-like_CDC48_NLV2_r1-like"/>
    <property type="match status" value="1"/>
</dbReference>
<dbReference type="SUPFAM" id="SSF54585">
    <property type="entry name" value="Cdc48 domain 2-like"/>
    <property type="match status" value="1"/>
</dbReference>
<evidence type="ECO:0000259" key="6">
    <source>
        <dbReference type="SMART" id="SM01072"/>
    </source>
</evidence>
<protein>
    <submittedName>
        <fullName evidence="8">CDC48 family AAA ATPase</fullName>
    </submittedName>
</protein>
<evidence type="ECO:0000256" key="2">
    <source>
        <dbReference type="ARBA" id="ARBA00022840"/>
    </source>
</evidence>
<keyword evidence="9" id="KW-1185">Reference proteome</keyword>
<dbReference type="Gene3D" id="3.40.50.300">
    <property type="entry name" value="P-loop containing nucleotide triphosphate hydrolases"/>
    <property type="match status" value="2"/>
</dbReference>
<dbReference type="InterPro" id="IPR041569">
    <property type="entry name" value="AAA_lid_3"/>
</dbReference>
<evidence type="ECO:0000256" key="1">
    <source>
        <dbReference type="ARBA" id="ARBA00022741"/>
    </source>
</evidence>
<dbReference type="Gene3D" id="2.40.40.20">
    <property type="match status" value="1"/>
</dbReference>
<feature type="region of interest" description="Disordered" evidence="4">
    <location>
        <begin position="759"/>
        <end position="785"/>
    </location>
</feature>
<dbReference type="NCBIfam" id="TIGR01243">
    <property type="entry name" value="CDC48"/>
    <property type="match status" value="1"/>
</dbReference>
<evidence type="ECO:0000256" key="3">
    <source>
        <dbReference type="RuleBase" id="RU003651"/>
    </source>
</evidence>
<gene>
    <name evidence="8" type="ORF">LZ519_08055</name>
</gene>